<evidence type="ECO:0000256" key="6">
    <source>
        <dbReference type="ARBA" id="ARBA00022756"/>
    </source>
</evidence>
<dbReference type="NCBIfam" id="NF005940">
    <property type="entry name" value="PRK07986.1"/>
    <property type="match status" value="1"/>
</dbReference>
<evidence type="ECO:0000256" key="4">
    <source>
        <dbReference type="ARBA" id="ARBA00022679"/>
    </source>
</evidence>
<dbReference type="AlphaFoldDB" id="A0A368HHQ1"/>
<evidence type="ECO:0000256" key="9">
    <source>
        <dbReference type="HAMAP-Rule" id="MF_00834"/>
    </source>
</evidence>
<dbReference type="Gene3D" id="3.40.640.10">
    <property type="entry name" value="Type I PLP-dependent aspartate aminotransferase-like (Major domain)"/>
    <property type="match status" value="1"/>
</dbReference>
<keyword evidence="3 9" id="KW-0032">Aminotransferase</keyword>
<evidence type="ECO:0000256" key="5">
    <source>
        <dbReference type="ARBA" id="ARBA00022691"/>
    </source>
</evidence>
<protein>
    <recommendedName>
        <fullName evidence="9">Adenosylmethionine-8-amino-7-oxononanoate aminotransferase</fullName>
        <ecNumber evidence="9">2.6.1.62</ecNumber>
    </recommendedName>
    <alternativeName>
        <fullName evidence="9">7,8-diamino-pelargonic acid aminotransferase</fullName>
        <shortName evidence="9">DAPA AT</shortName>
        <shortName evidence="9">DAPA aminotransferase</shortName>
    </alternativeName>
    <alternativeName>
        <fullName evidence="9">7,8-diaminononanoate synthase</fullName>
        <shortName evidence="9">DANS</shortName>
    </alternativeName>
    <alternativeName>
        <fullName evidence="9">Diaminopelargonic acid synthase</fullName>
    </alternativeName>
</protein>
<feature type="binding site" evidence="9">
    <location>
        <position position="159"/>
    </location>
    <ligand>
        <name>substrate</name>
    </ligand>
</feature>
<gene>
    <name evidence="9" type="primary">bioA</name>
    <name evidence="10" type="ORF">C4900_13730</name>
</gene>
<dbReference type="NCBIfam" id="NF004624">
    <property type="entry name" value="PRK05964.1"/>
    <property type="match status" value="1"/>
</dbReference>
<dbReference type="Proteomes" id="UP000253250">
    <property type="component" value="Unassembled WGS sequence"/>
</dbReference>
<evidence type="ECO:0000256" key="2">
    <source>
        <dbReference type="ARBA" id="ARBA00005063"/>
    </source>
</evidence>
<dbReference type="SUPFAM" id="SSF53383">
    <property type="entry name" value="PLP-dependent transferases"/>
    <property type="match status" value="1"/>
</dbReference>
<feature type="binding site" evidence="9">
    <location>
        <position position="260"/>
    </location>
    <ligand>
        <name>pyridoxal 5'-phosphate</name>
        <dbReference type="ChEBI" id="CHEBI:597326"/>
    </ligand>
</feature>
<dbReference type="InterPro" id="IPR015422">
    <property type="entry name" value="PyrdxlP-dep_Trfase_small"/>
</dbReference>
<dbReference type="NCBIfam" id="TIGR00508">
    <property type="entry name" value="bioA"/>
    <property type="match status" value="1"/>
</dbReference>
<dbReference type="GO" id="GO:0030170">
    <property type="term" value="F:pyridoxal phosphate binding"/>
    <property type="evidence" value="ECO:0007669"/>
    <property type="project" value="UniProtKB-UniRule"/>
</dbReference>
<dbReference type="InterPro" id="IPR005814">
    <property type="entry name" value="Aminotrans_3"/>
</dbReference>
<evidence type="ECO:0000313" key="11">
    <source>
        <dbReference type="Proteomes" id="UP000253250"/>
    </source>
</evidence>
<organism evidence="10 11">
    <name type="scientific">Acidiferrobacter thiooxydans</name>
    <dbReference type="NCBI Taxonomy" id="163359"/>
    <lineage>
        <taxon>Bacteria</taxon>
        <taxon>Pseudomonadati</taxon>
        <taxon>Pseudomonadota</taxon>
        <taxon>Gammaproteobacteria</taxon>
        <taxon>Acidiferrobacterales</taxon>
        <taxon>Acidiferrobacteraceae</taxon>
        <taxon>Acidiferrobacter</taxon>
    </lineage>
</organism>
<dbReference type="InterPro" id="IPR015421">
    <property type="entry name" value="PyrdxlP-dep_Trfase_major"/>
</dbReference>
<dbReference type="Gene3D" id="3.90.1150.10">
    <property type="entry name" value="Aspartate Aminotransferase, domain 1"/>
    <property type="match status" value="1"/>
</dbReference>
<feature type="binding site" evidence="9">
    <location>
        <begin position="323"/>
        <end position="324"/>
    </location>
    <ligand>
        <name>pyridoxal 5'-phosphate</name>
        <dbReference type="ChEBI" id="CHEBI:597326"/>
    </ligand>
</feature>
<dbReference type="GO" id="GO:0005737">
    <property type="term" value="C:cytoplasm"/>
    <property type="evidence" value="ECO:0007669"/>
    <property type="project" value="UniProtKB-SubCell"/>
</dbReference>
<keyword evidence="9" id="KW-0963">Cytoplasm</keyword>
<comment type="cofactor">
    <cofactor evidence="1 9">
        <name>pyridoxal 5'-phosphate</name>
        <dbReference type="ChEBI" id="CHEBI:597326"/>
    </cofactor>
</comment>
<name>A0A368HHQ1_9GAMM</name>
<dbReference type="HAMAP" id="MF_00834">
    <property type="entry name" value="BioA"/>
    <property type="match status" value="1"/>
</dbReference>
<dbReference type="PANTHER" id="PTHR42684:SF17">
    <property type="entry name" value="ADENOSYLMETHIONINE-8-AMINO-7-OXONONANOATE AMINOTRANSFERASE"/>
    <property type="match status" value="1"/>
</dbReference>
<evidence type="ECO:0000256" key="3">
    <source>
        <dbReference type="ARBA" id="ARBA00022576"/>
    </source>
</evidence>
<accession>A0A368HHQ1</accession>
<dbReference type="GO" id="GO:0009102">
    <property type="term" value="P:biotin biosynthetic process"/>
    <property type="evidence" value="ECO:0007669"/>
    <property type="project" value="UniProtKB-UniRule"/>
</dbReference>
<comment type="function">
    <text evidence="9">Catalyzes the transfer of the alpha-amino group from S-adenosyl-L-methionine (SAM) to 7-keto-8-aminopelargonic acid (KAPA) to form 7,8-diaminopelargonic acid (DAPA). It is the only aminotransferase known to utilize SAM as an amino donor.</text>
</comment>
<dbReference type="UniPathway" id="UPA00078">
    <property type="reaction ID" value="UER00160"/>
</dbReference>
<feature type="binding site" evidence="9">
    <location>
        <position position="289"/>
    </location>
    <ligand>
        <name>substrate</name>
    </ligand>
</feature>
<feature type="binding site" evidence="9">
    <location>
        <begin position="126"/>
        <end position="127"/>
    </location>
    <ligand>
        <name>pyridoxal 5'-phosphate</name>
        <dbReference type="ChEBI" id="CHEBI:597326"/>
    </ligand>
</feature>
<keyword evidence="7 9" id="KW-0663">Pyridoxal phosphate</keyword>
<dbReference type="InterPro" id="IPR049704">
    <property type="entry name" value="Aminotrans_3_PPA_site"/>
</dbReference>
<keyword evidence="11" id="KW-1185">Reference proteome</keyword>
<dbReference type="EC" id="2.6.1.62" evidence="9"/>
<dbReference type="GO" id="GO:0004015">
    <property type="term" value="F:adenosylmethionine-8-amino-7-oxononanoate transaminase activity"/>
    <property type="evidence" value="ECO:0007669"/>
    <property type="project" value="UniProtKB-UniRule"/>
</dbReference>
<dbReference type="Pfam" id="PF00202">
    <property type="entry name" value="Aminotran_3"/>
    <property type="match status" value="1"/>
</dbReference>
<evidence type="ECO:0000256" key="7">
    <source>
        <dbReference type="ARBA" id="ARBA00022898"/>
    </source>
</evidence>
<comment type="catalytic activity">
    <reaction evidence="8 9">
        <text>(8S)-8-amino-7-oxononanoate + S-adenosyl-L-methionine = S-adenosyl-4-methylsulfanyl-2-oxobutanoate + (7R,8S)-7,8-diammoniononanoate</text>
        <dbReference type="Rhea" id="RHEA:16861"/>
        <dbReference type="ChEBI" id="CHEBI:16490"/>
        <dbReference type="ChEBI" id="CHEBI:59789"/>
        <dbReference type="ChEBI" id="CHEBI:149468"/>
        <dbReference type="ChEBI" id="CHEBI:149469"/>
        <dbReference type="EC" id="2.6.1.62"/>
    </reaction>
</comment>
<dbReference type="EMBL" id="PSYR01000002">
    <property type="protein sequence ID" value="RCN56812.1"/>
    <property type="molecule type" value="Genomic_DNA"/>
</dbReference>
<reference evidence="10 11" key="1">
    <citation type="submission" date="2018-02" db="EMBL/GenBank/DDBJ databases">
        <title>Insights into the biology of acidophilic members of the Acidiferrobacteraceae family derived from comparative genomic analyses.</title>
        <authorList>
            <person name="Issotta F."/>
            <person name="Thyssen C."/>
            <person name="Mena C."/>
            <person name="Moya A."/>
            <person name="Bellenberg S."/>
            <person name="Sproer C."/>
            <person name="Covarrubias P.C."/>
            <person name="Sand W."/>
            <person name="Quatrini R."/>
            <person name="Vera M."/>
        </authorList>
    </citation>
    <scope>NUCLEOTIDE SEQUENCE [LARGE SCALE GENOMIC DNA]</scope>
    <source>
        <strain evidence="11">m-1</strain>
    </source>
</reference>
<evidence type="ECO:0000256" key="8">
    <source>
        <dbReference type="ARBA" id="ARBA00048449"/>
    </source>
</evidence>
<feature type="modified residue" description="N6-(pyridoxal phosphate)lysine" evidence="9">
    <location>
        <position position="289"/>
    </location>
</feature>
<feature type="binding site" evidence="9">
    <location>
        <position position="66"/>
    </location>
    <ligand>
        <name>substrate</name>
    </ligand>
</feature>
<dbReference type="OrthoDB" id="9770449at2"/>
<feature type="binding site" evidence="9">
    <location>
        <position position="322"/>
    </location>
    <ligand>
        <name>substrate</name>
    </ligand>
</feature>
<feature type="binding site" evidence="9">
    <location>
        <position position="406"/>
    </location>
    <ligand>
        <name>substrate</name>
    </ligand>
</feature>
<keyword evidence="6 9" id="KW-0093">Biotin biosynthesis</keyword>
<keyword evidence="5 9" id="KW-0949">S-adenosyl-L-methionine</keyword>
<dbReference type="CDD" id="cd00610">
    <property type="entry name" value="OAT_like"/>
    <property type="match status" value="1"/>
</dbReference>
<feature type="site" description="Participates in the substrate recognition with KAPA and in a stacking interaction with the adenine ring of SAM" evidence="9">
    <location>
        <position position="33"/>
    </location>
</feature>
<comment type="caution">
    <text evidence="10">The sequence shown here is derived from an EMBL/GenBank/DDBJ whole genome shotgun (WGS) entry which is preliminary data.</text>
</comment>
<comment type="pathway">
    <text evidence="2 9">Cofactor biosynthesis; biotin biosynthesis; 7,8-diaminononanoate from 8-amino-7-oxononanoate (SAM route): step 1/1.</text>
</comment>
<dbReference type="InterPro" id="IPR015424">
    <property type="entry name" value="PyrdxlP-dep_Trfase"/>
</dbReference>
<dbReference type="PROSITE" id="PS00600">
    <property type="entry name" value="AA_TRANSFER_CLASS_3"/>
    <property type="match status" value="1"/>
</dbReference>
<dbReference type="InterPro" id="IPR005815">
    <property type="entry name" value="BioA"/>
</dbReference>
<comment type="subunit">
    <text evidence="9">Homodimer.</text>
</comment>
<sequence length="439" mass="47206">MRSQAGSTDNRWSEPRDWGRAVAFDHAHLWHPYAPMGAPVWPVVAADGVRLTLADGRRLIDGMSSWWAAIHGYNHPILNQAVGEQLGRMAHVMFGGLTHGPAIDLGRRLVDLTPAPLEKVFLCDSGSVAVEVAIKMAIQYWQGCGRPGKHRLLTVRGGYHGDTFAAMSVCDPVTGMHRLFAGLIPEQVFAPRPACRFDGPWEPSAITEFAELIAAHAGELAAVILEPIAQGAGGMWFYHPQYLREVRALCATHDVLLIADEIATGFGRTGRFLACDHAQVTPDILCLGKALTGGYMTLAATLTTDRIATVIGHGEAGCLMHGPTFMANPLACAAAVASIDLLMAGDWQTRVGAIAGQLARELEPCRRLAAVADVRVLGAIGVVETRVALDSSVLMARFVDAGVWVRPFGRLVYVMPPYVISREDLSVLTAAITRVLADI</sequence>
<keyword evidence="4 9" id="KW-0808">Transferase</keyword>
<comment type="subcellular location">
    <subcellularLocation>
        <location evidence="9">Cytoplasm</location>
    </subcellularLocation>
</comment>
<comment type="similarity">
    <text evidence="9">Belongs to the class-III pyridoxal-phosphate-dependent aminotransferase family. BioA subfamily.</text>
</comment>
<proteinExistence type="inferred from homology"/>
<dbReference type="PANTHER" id="PTHR42684">
    <property type="entry name" value="ADENOSYLMETHIONINE-8-AMINO-7-OXONONANOATE AMINOTRANSFERASE"/>
    <property type="match status" value="1"/>
</dbReference>
<evidence type="ECO:0000313" key="10">
    <source>
        <dbReference type="EMBL" id="RCN56812.1"/>
    </source>
</evidence>
<evidence type="ECO:0000256" key="1">
    <source>
        <dbReference type="ARBA" id="ARBA00001933"/>
    </source>
</evidence>
<dbReference type="FunFam" id="3.40.640.10:FF:000041">
    <property type="entry name" value="Adenosylmethionine-8-amino-7-oxononanoate aminotransferase"/>
    <property type="match status" value="1"/>
</dbReference>